<dbReference type="CDD" id="cd00009">
    <property type="entry name" value="AAA"/>
    <property type="match status" value="1"/>
</dbReference>
<evidence type="ECO:0000313" key="15">
    <source>
        <dbReference type="Proteomes" id="UP000076865"/>
    </source>
</evidence>
<evidence type="ECO:0000259" key="13">
    <source>
        <dbReference type="SMART" id="SM00382"/>
    </source>
</evidence>
<keyword evidence="9" id="KW-0067">ATP-binding</keyword>
<evidence type="ECO:0000256" key="1">
    <source>
        <dbReference type="ARBA" id="ARBA00006360"/>
    </source>
</evidence>
<comment type="similarity">
    <text evidence="1">Belongs to the DnaX/STICHEL family.</text>
</comment>
<evidence type="ECO:0000256" key="7">
    <source>
        <dbReference type="ARBA" id="ARBA00022741"/>
    </source>
</evidence>
<dbReference type="InterPro" id="IPR008921">
    <property type="entry name" value="DNA_pol3_clamp-load_cplx_C"/>
</dbReference>
<dbReference type="Gene3D" id="3.40.50.300">
    <property type="entry name" value="P-loop containing nucleotide triphosphate hydrolases"/>
    <property type="match status" value="1"/>
</dbReference>
<dbReference type="Pfam" id="PF12169">
    <property type="entry name" value="DNA_pol3_gamma3"/>
    <property type="match status" value="1"/>
</dbReference>
<dbReference type="InterPro" id="IPR027417">
    <property type="entry name" value="P-loop_NTPase"/>
</dbReference>
<dbReference type="FunFam" id="1.10.8.60:FF:000013">
    <property type="entry name" value="DNA polymerase III subunit gamma/tau"/>
    <property type="match status" value="1"/>
</dbReference>
<keyword evidence="3 14" id="KW-0808">Transferase</keyword>
<dbReference type="GO" id="GO:0009360">
    <property type="term" value="C:DNA polymerase III complex"/>
    <property type="evidence" value="ECO:0007669"/>
    <property type="project" value="InterPro"/>
</dbReference>
<dbReference type="FunFam" id="1.20.272.10:FF:000003">
    <property type="entry name" value="DNA polymerase III subunit gamma/tau"/>
    <property type="match status" value="1"/>
</dbReference>
<proteinExistence type="inferred from homology"/>
<dbReference type="OrthoDB" id="9810148at2"/>
<dbReference type="InterPro" id="IPR022754">
    <property type="entry name" value="DNA_pol_III_gamma-3"/>
</dbReference>
<keyword evidence="10" id="KW-0239">DNA-directed DNA polymerase</keyword>
<comment type="catalytic activity">
    <reaction evidence="11">
        <text>DNA(n) + a 2'-deoxyribonucleoside 5'-triphosphate = DNA(n+1) + diphosphate</text>
        <dbReference type="Rhea" id="RHEA:22508"/>
        <dbReference type="Rhea" id="RHEA-COMP:17339"/>
        <dbReference type="Rhea" id="RHEA-COMP:17340"/>
        <dbReference type="ChEBI" id="CHEBI:33019"/>
        <dbReference type="ChEBI" id="CHEBI:61560"/>
        <dbReference type="ChEBI" id="CHEBI:173112"/>
        <dbReference type="EC" id="2.7.7.7"/>
    </reaction>
</comment>
<dbReference type="SUPFAM" id="SSF52540">
    <property type="entry name" value="P-loop containing nucleoside triphosphate hydrolases"/>
    <property type="match status" value="1"/>
</dbReference>
<evidence type="ECO:0000256" key="11">
    <source>
        <dbReference type="ARBA" id="ARBA00049244"/>
    </source>
</evidence>
<dbReference type="NCBIfam" id="TIGR02397">
    <property type="entry name" value="dnaX_nterm"/>
    <property type="match status" value="1"/>
</dbReference>
<dbReference type="SUPFAM" id="SSF48019">
    <property type="entry name" value="post-AAA+ oligomerization domain-like"/>
    <property type="match status" value="1"/>
</dbReference>
<evidence type="ECO:0000313" key="14">
    <source>
        <dbReference type="EMBL" id="ANB60026.1"/>
    </source>
</evidence>
<keyword evidence="15" id="KW-1185">Reference proteome</keyword>
<dbReference type="InterPro" id="IPR045085">
    <property type="entry name" value="HLD_clamp_pol_III_gamma_tau"/>
</dbReference>
<reference evidence="14 15" key="1">
    <citation type="journal article" date="2006" name="Syst. Appl. Microbiol.">
        <title>Anoxybacillus amylolyticus sp. nov., a thermophilic amylase producing bacterium isolated from Mount Rittmann (Antarctica).</title>
        <authorList>
            <person name="Poli A."/>
            <person name="Esposito E."/>
            <person name="Lama L."/>
            <person name="Orlando P."/>
            <person name="Nicolaus G."/>
            <person name="de Appolonia F."/>
            <person name="Gambacorta A."/>
            <person name="Nicolaus B."/>
        </authorList>
    </citation>
    <scope>NUCLEOTIDE SEQUENCE [LARGE SCALE GENOMIC DNA]</scope>
    <source>
        <strain evidence="14 15">DSM 15939</strain>
    </source>
</reference>
<sequence length="557" mass="62653">MTYQALYRVFRPQRFADVVGQEHVTKTLQSALLQNKISHAYLFSGPRGTGKTSAAKILAKAVNCEHAPTSEPCNTCSACIGITNGSIPDVLEIDAASNNGVDEIRDIREKVKFAPTSVRYKVYIVDEVHMLSIGAFNALLKTLEEPPKHVIFILATTEPHKIPPTIISRCQRFDFRRIQLPSIVSRLRQVLDAQQVKASDEALLAIARAADGGMRDALSLLDQAISFSNEEVMLEDVLTMTGAVSSSMLATVVQAIHEKDVAKALQLVEQFMNQGKDPNRLLEDLIFYYRDLLIYKTAPHLQKGGVAIDPVFQQLAQFVSVPAIYETIETLNKSQQEMKWTNHSRIFLEVALVKLCQQEQASSNSELLIKKIEKLETELQRLKEQGIPITEKEHAPAPAKKTAKPSRTNAYKTPVGRIYEILKQATHQDLALIKSHWGGILDTLKQQNKVSHAALLQETEPVAASPQAFVLKFKYEIHCKMAADNTNGVKENLESILFDLTHRRFEMVAVPDEEWGKIREEFIREKGVHREKEQEEEDALITEAKRLFGEQLLEIKE</sequence>
<keyword evidence="12" id="KW-0175">Coiled coil</keyword>
<dbReference type="NCBIfam" id="NF004046">
    <property type="entry name" value="PRK05563.1"/>
    <property type="match status" value="1"/>
</dbReference>
<dbReference type="KEGG" id="aamy:GFC30_179"/>
<keyword evidence="7" id="KW-0547">Nucleotide-binding</keyword>
<dbReference type="PRINTS" id="PR00300">
    <property type="entry name" value="CLPPROTEASEA"/>
</dbReference>
<evidence type="ECO:0000256" key="3">
    <source>
        <dbReference type="ARBA" id="ARBA00022679"/>
    </source>
</evidence>
<dbReference type="InterPro" id="IPR012763">
    <property type="entry name" value="DNA_pol_III_sug/sutau_N"/>
</dbReference>
<dbReference type="InterPro" id="IPR050238">
    <property type="entry name" value="DNA_Rep/Repair_Clamp_Loader"/>
</dbReference>
<dbReference type="Gene3D" id="1.10.8.60">
    <property type="match status" value="1"/>
</dbReference>
<dbReference type="GO" id="GO:0005524">
    <property type="term" value="F:ATP binding"/>
    <property type="evidence" value="ECO:0007669"/>
    <property type="project" value="UniProtKB-KW"/>
</dbReference>
<evidence type="ECO:0000256" key="9">
    <source>
        <dbReference type="ARBA" id="ARBA00022840"/>
    </source>
</evidence>
<evidence type="ECO:0000256" key="8">
    <source>
        <dbReference type="ARBA" id="ARBA00022833"/>
    </source>
</evidence>
<dbReference type="GO" id="GO:0006261">
    <property type="term" value="P:DNA-templated DNA replication"/>
    <property type="evidence" value="ECO:0007669"/>
    <property type="project" value="TreeGrafter"/>
</dbReference>
<dbReference type="FunFam" id="3.40.50.300:FF:000014">
    <property type="entry name" value="DNA polymerase III subunit gamma/tau"/>
    <property type="match status" value="1"/>
</dbReference>
<keyword evidence="6" id="KW-0479">Metal-binding</keyword>
<dbReference type="EC" id="2.7.7.7" evidence="2"/>
<dbReference type="GO" id="GO:0003887">
    <property type="term" value="F:DNA-directed DNA polymerase activity"/>
    <property type="evidence" value="ECO:0007669"/>
    <property type="project" value="UniProtKB-KW"/>
</dbReference>
<dbReference type="EMBL" id="CP015438">
    <property type="protein sequence ID" value="ANB60026.1"/>
    <property type="molecule type" value="Genomic_DNA"/>
</dbReference>
<dbReference type="RefSeq" id="WP_066322257.1">
    <property type="nucleotide sequence ID" value="NZ_CP015438.1"/>
</dbReference>
<keyword evidence="4 14" id="KW-0548">Nucleotidyltransferase</keyword>
<dbReference type="Proteomes" id="UP000076865">
    <property type="component" value="Chromosome"/>
</dbReference>
<evidence type="ECO:0000256" key="2">
    <source>
        <dbReference type="ARBA" id="ARBA00012417"/>
    </source>
</evidence>
<gene>
    <name evidence="14" type="primary">dnaX</name>
    <name evidence="14" type="ORF">GFC30_179</name>
</gene>
<dbReference type="AlphaFoldDB" id="A0A160F1J6"/>
<evidence type="ECO:0000256" key="10">
    <source>
        <dbReference type="ARBA" id="ARBA00022932"/>
    </source>
</evidence>
<dbReference type="PANTHER" id="PTHR11669">
    <property type="entry name" value="REPLICATION FACTOR C / DNA POLYMERASE III GAMMA-TAU SUBUNIT"/>
    <property type="match status" value="1"/>
</dbReference>
<evidence type="ECO:0000256" key="12">
    <source>
        <dbReference type="SAM" id="Coils"/>
    </source>
</evidence>
<dbReference type="PATRIC" id="fig|294699.3.peg.164"/>
<dbReference type="GO" id="GO:0003677">
    <property type="term" value="F:DNA binding"/>
    <property type="evidence" value="ECO:0007669"/>
    <property type="project" value="InterPro"/>
</dbReference>
<dbReference type="InterPro" id="IPR003593">
    <property type="entry name" value="AAA+_ATPase"/>
</dbReference>
<dbReference type="Pfam" id="PF13177">
    <property type="entry name" value="DNA_pol3_delta2"/>
    <property type="match status" value="1"/>
</dbReference>
<name>A0A160F1J6_9BACL</name>
<dbReference type="Gene3D" id="1.20.272.10">
    <property type="match status" value="1"/>
</dbReference>
<keyword evidence="8" id="KW-0862">Zinc</keyword>
<feature type="domain" description="AAA+ ATPase" evidence="13">
    <location>
        <begin position="37"/>
        <end position="179"/>
    </location>
</feature>
<organism evidence="14 15">
    <name type="scientific">Anoxybacteroides amylolyticum</name>
    <dbReference type="NCBI Taxonomy" id="294699"/>
    <lineage>
        <taxon>Bacteria</taxon>
        <taxon>Bacillati</taxon>
        <taxon>Bacillota</taxon>
        <taxon>Bacilli</taxon>
        <taxon>Bacillales</taxon>
        <taxon>Anoxybacillaceae</taxon>
        <taxon>Anoxybacteroides</taxon>
    </lineage>
</organism>
<dbReference type="Pfam" id="PF22608">
    <property type="entry name" value="DNAX_ATPase_lid"/>
    <property type="match status" value="1"/>
</dbReference>
<feature type="coiled-coil region" evidence="12">
    <location>
        <begin position="358"/>
        <end position="385"/>
    </location>
</feature>
<dbReference type="InterPro" id="IPR001270">
    <property type="entry name" value="ClpA/B"/>
</dbReference>
<dbReference type="SMART" id="SM00382">
    <property type="entry name" value="AAA"/>
    <property type="match status" value="1"/>
</dbReference>
<evidence type="ECO:0000256" key="5">
    <source>
        <dbReference type="ARBA" id="ARBA00022705"/>
    </source>
</evidence>
<dbReference type="GO" id="GO:0046872">
    <property type="term" value="F:metal ion binding"/>
    <property type="evidence" value="ECO:0007669"/>
    <property type="project" value="UniProtKB-KW"/>
</dbReference>
<dbReference type="PANTHER" id="PTHR11669:SF0">
    <property type="entry name" value="PROTEIN STICHEL-LIKE 2"/>
    <property type="match status" value="1"/>
</dbReference>
<dbReference type="CDD" id="cd18137">
    <property type="entry name" value="HLD_clamp_pol_III_gamma_tau"/>
    <property type="match status" value="1"/>
</dbReference>
<accession>A0A160F1J6</accession>
<keyword evidence="5" id="KW-0235">DNA replication</keyword>
<evidence type="ECO:0000256" key="6">
    <source>
        <dbReference type="ARBA" id="ARBA00022723"/>
    </source>
</evidence>
<protein>
    <recommendedName>
        <fullName evidence="2">DNA-directed DNA polymerase</fullName>
        <ecNumber evidence="2">2.7.7.7</ecNumber>
    </recommendedName>
</protein>
<evidence type="ECO:0000256" key="4">
    <source>
        <dbReference type="ARBA" id="ARBA00022695"/>
    </source>
</evidence>